<dbReference type="PROSITE" id="PS50936">
    <property type="entry name" value="ENGC_GTPASE"/>
    <property type="match status" value="1"/>
</dbReference>
<dbReference type="InterPro" id="IPR027417">
    <property type="entry name" value="P-loop_NTPase"/>
</dbReference>
<dbReference type="PROSITE" id="PS51721">
    <property type="entry name" value="G_CP"/>
    <property type="match status" value="1"/>
</dbReference>
<dbReference type="GO" id="GO:0019843">
    <property type="term" value="F:rRNA binding"/>
    <property type="evidence" value="ECO:0007669"/>
    <property type="project" value="UniProtKB-KW"/>
</dbReference>
<keyword evidence="3" id="KW-0862">Zinc</keyword>
<comment type="caution">
    <text evidence="6">The sequence shown here is derived from an EMBL/GenBank/DDBJ whole genome shotgun (WGS) entry which is preliminary data.</text>
</comment>
<dbReference type="GO" id="GO:0042274">
    <property type="term" value="P:ribosomal small subunit biogenesis"/>
    <property type="evidence" value="ECO:0007669"/>
    <property type="project" value="UniProtKB-UniRule"/>
</dbReference>
<dbReference type="GO" id="GO:0046872">
    <property type="term" value="F:metal ion binding"/>
    <property type="evidence" value="ECO:0007669"/>
    <property type="project" value="UniProtKB-KW"/>
</dbReference>
<name>A0A0A2SRN6_9GAMM</name>
<dbReference type="GO" id="GO:0003924">
    <property type="term" value="F:GTPase activity"/>
    <property type="evidence" value="ECO:0007669"/>
    <property type="project" value="UniProtKB-UniRule"/>
</dbReference>
<protein>
    <recommendedName>
        <fullName evidence="3">Small ribosomal subunit biogenesis GTPase RsgA</fullName>
        <ecNumber evidence="3">3.6.1.-</ecNumber>
    </recommendedName>
</protein>
<keyword evidence="3" id="KW-0479">Metal-binding</keyword>
<dbReference type="NCBIfam" id="TIGR00157">
    <property type="entry name" value="ribosome small subunit-dependent GTPase A"/>
    <property type="match status" value="1"/>
</dbReference>
<comment type="function">
    <text evidence="3">One of several proteins that assist in the late maturation steps of the functional core of the 30S ribosomal subunit. Helps release RbfA from mature subunits. May play a role in the assembly of ribosomal proteins into the subunit. Circularly permuted GTPase that catalyzes slow GTP hydrolysis, GTPase activity is stimulated by the 30S ribosomal subunit.</text>
</comment>
<evidence type="ECO:0000313" key="7">
    <source>
        <dbReference type="Proteomes" id="UP000054422"/>
    </source>
</evidence>
<comment type="cofactor">
    <cofactor evidence="3">
        <name>Zn(2+)</name>
        <dbReference type="ChEBI" id="CHEBI:29105"/>
    </cofactor>
    <text evidence="3">Binds 1 zinc ion per subunit.</text>
</comment>
<dbReference type="RefSeq" id="WP_035891173.1">
    <property type="nucleotide sequence ID" value="NZ_JNCF01000074.1"/>
</dbReference>
<feature type="binding site" evidence="3">
    <location>
        <position position="288"/>
    </location>
    <ligand>
        <name>Zn(2+)</name>
        <dbReference type="ChEBI" id="CHEBI:29105"/>
    </ligand>
</feature>
<dbReference type="SUPFAM" id="SSF52540">
    <property type="entry name" value="P-loop containing nucleoside triphosphate hydrolases"/>
    <property type="match status" value="1"/>
</dbReference>
<dbReference type="PANTHER" id="PTHR32120">
    <property type="entry name" value="SMALL RIBOSOMAL SUBUNIT BIOGENESIS GTPASE RSGA"/>
    <property type="match status" value="1"/>
</dbReference>
<dbReference type="EMBL" id="JNCF01000074">
    <property type="protein sequence ID" value="KGP62371.1"/>
    <property type="molecule type" value="Genomic_DNA"/>
</dbReference>
<evidence type="ECO:0000259" key="4">
    <source>
        <dbReference type="PROSITE" id="PS50936"/>
    </source>
</evidence>
<dbReference type="InterPro" id="IPR004881">
    <property type="entry name" value="Ribosome_biogen_GTPase_RsgA"/>
</dbReference>
<dbReference type="HAMAP" id="MF_01820">
    <property type="entry name" value="GTPase_RsgA"/>
    <property type="match status" value="1"/>
</dbReference>
<organism evidence="6 7">
    <name type="scientific">Legionella norrlandica</name>
    <dbReference type="NCBI Taxonomy" id="1498499"/>
    <lineage>
        <taxon>Bacteria</taxon>
        <taxon>Pseudomonadati</taxon>
        <taxon>Pseudomonadota</taxon>
        <taxon>Gammaproteobacteria</taxon>
        <taxon>Legionellales</taxon>
        <taxon>Legionellaceae</taxon>
        <taxon>Legionella</taxon>
    </lineage>
</organism>
<evidence type="ECO:0000256" key="2">
    <source>
        <dbReference type="ARBA" id="ARBA00023134"/>
    </source>
</evidence>
<dbReference type="PANTHER" id="PTHR32120:SF11">
    <property type="entry name" value="SMALL RIBOSOMAL SUBUNIT BIOGENESIS GTPASE RSGA 1, MITOCHONDRIAL-RELATED"/>
    <property type="match status" value="1"/>
</dbReference>
<dbReference type="InterPro" id="IPR012340">
    <property type="entry name" value="NA-bd_OB-fold"/>
</dbReference>
<dbReference type="OrthoDB" id="9809485at2"/>
<feature type="binding site" evidence="3">
    <location>
        <position position="281"/>
    </location>
    <ligand>
        <name>Zn(2+)</name>
        <dbReference type="ChEBI" id="CHEBI:29105"/>
    </ligand>
</feature>
<dbReference type="Gene3D" id="3.40.50.300">
    <property type="entry name" value="P-loop containing nucleotide triphosphate hydrolases"/>
    <property type="match status" value="1"/>
</dbReference>
<dbReference type="InterPro" id="IPR010914">
    <property type="entry name" value="RsgA_GTPase_dom"/>
</dbReference>
<comment type="subcellular location">
    <subcellularLocation>
        <location evidence="3">Cytoplasm</location>
    </subcellularLocation>
</comment>
<keyword evidence="3" id="KW-0690">Ribosome biogenesis</keyword>
<feature type="binding site" evidence="3">
    <location>
        <begin position="198"/>
        <end position="206"/>
    </location>
    <ligand>
        <name>GTP</name>
        <dbReference type="ChEBI" id="CHEBI:37565"/>
    </ligand>
</feature>
<feature type="domain" description="EngC GTPase" evidence="4">
    <location>
        <begin position="108"/>
        <end position="255"/>
    </location>
</feature>
<dbReference type="CDD" id="cd01854">
    <property type="entry name" value="YjeQ_EngC"/>
    <property type="match status" value="1"/>
</dbReference>
<evidence type="ECO:0000256" key="3">
    <source>
        <dbReference type="HAMAP-Rule" id="MF_01820"/>
    </source>
</evidence>
<comment type="subunit">
    <text evidence="3">Monomer. Associates with 30S ribosomal subunit, binds 16S rRNA.</text>
</comment>
<dbReference type="Proteomes" id="UP000054422">
    <property type="component" value="Unassembled WGS sequence"/>
</dbReference>
<evidence type="ECO:0000313" key="6">
    <source>
        <dbReference type="EMBL" id="KGP62371.1"/>
    </source>
</evidence>
<keyword evidence="3" id="KW-0963">Cytoplasm</keyword>
<gene>
    <name evidence="3" type="primary">rsgA</name>
    <name evidence="6" type="ORF">EP47_06265</name>
</gene>
<dbReference type="Gene3D" id="2.40.50.140">
    <property type="entry name" value="Nucleic acid-binding proteins"/>
    <property type="match status" value="1"/>
</dbReference>
<keyword evidence="3" id="KW-0694">RNA-binding</keyword>
<keyword evidence="3" id="KW-0378">Hydrolase</keyword>
<feature type="binding site" evidence="3">
    <location>
        <begin position="147"/>
        <end position="150"/>
    </location>
    <ligand>
        <name>GTP</name>
        <dbReference type="ChEBI" id="CHEBI:37565"/>
    </ligand>
</feature>
<keyword evidence="7" id="KW-1185">Reference proteome</keyword>
<evidence type="ECO:0000259" key="5">
    <source>
        <dbReference type="PROSITE" id="PS51721"/>
    </source>
</evidence>
<reference evidence="6 7" key="1">
    <citation type="submission" date="2014-05" db="EMBL/GenBank/DDBJ databases">
        <authorList>
            <person name="Rizzardi K."/>
            <person name="Winiecka-Krusnell J."/>
            <person name="Ramliden M."/>
            <person name="Alm E."/>
            <person name="Andersson S."/>
            <person name="Byfors S."/>
        </authorList>
    </citation>
    <scope>NUCLEOTIDE SEQUENCE [LARGE SCALE GENOMIC DNA]</scope>
    <source>
        <strain evidence="6 7">LEGN</strain>
    </source>
</reference>
<feature type="domain" description="CP-type G" evidence="5">
    <location>
        <begin position="99"/>
        <end position="257"/>
    </location>
</feature>
<feature type="binding site" evidence="3">
    <location>
        <position position="286"/>
    </location>
    <ligand>
        <name>Zn(2+)</name>
        <dbReference type="ChEBI" id="CHEBI:29105"/>
    </ligand>
</feature>
<evidence type="ECO:0000256" key="1">
    <source>
        <dbReference type="ARBA" id="ARBA00022741"/>
    </source>
</evidence>
<dbReference type="GO" id="GO:0005737">
    <property type="term" value="C:cytoplasm"/>
    <property type="evidence" value="ECO:0007669"/>
    <property type="project" value="UniProtKB-SubCell"/>
</dbReference>
<dbReference type="Pfam" id="PF03193">
    <property type="entry name" value="RsgA_GTPase"/>
    <property type="match status" value="1"/>
</dbReference>
<keyword evidence="1 3" id="KW-0547">Nucleotide-binding</keyword>
<proteinExistence type="inferred from homology"/>
<dbReference type="GO" id="GO:0005525">
    <property type="term" value="F:GTP binding"/>
    <property type="evidence" value="ECO:0007669"/>
    <property type="project" value="UniProtKB-UniRule"/>
</dbReference>
<dbReference type="STRING" id="1498499.EP47_06265"/>
<accession>A0A0A2SRN6</accession>
<keyword evidence="2 3" id="KW-0342">GTP-binding</keyword>
<dbReference type="Gene3D" id="1.10.40.50">
    <property type="entry name" value="Probable gtpase engc, domain 3"/>
    <property type="match status" value="1"/>
</dbReference>
<dbReference type="EC" id="3.6.1.-" evidence="3"/>
<dbReference type="AlphaFoldDB" id="A0A0A2SRN6"/>
<keyword evidence="3" id="KW-0699">rRNA-binding</keyword>
<sequence>MSKRRINKQQSARIAKIQQAYHECMENHPDDLIDGLVISRFSRHAEIEDTEGKRILCSIRPHLDTLVAGDRVIWRIEGKKQGVVVSLYPRSSVLARPTASGLKKPVAANITQIVVVIAPKPEISWPLLDSYLIMAELLHLHVIIVLNKIDLPCQILKEQLIKDYQSLSYPVIMITNQTPDSINPLKDALNNQVSVFVGQSGVGKSSLISSLLPHEENIIINKISTGSELGKHTTRNSRYYHLPSGGALIDSPGVREFSLWDIDCSTIAQGYKEFAPFLPKCKFRNCTHIDTPHCAIIDAVSNNLISMQRYENFVKLCSQFGKSKTKI</sequence>
<feature type="binding site" evidence="3">
    <location>
        <position position="294"/>
    </location>
    <ligand>
        <name>Zn(2+)</name>
        <dbReference type="ChEBI" id="CHEBI:29105"/>
    </ligand>
</feature>
<dbReference type="InterPro" id="IPR030378">
    <property type="entry name" value="G_CP_dom"/>
</dbReference>
<comment type="similarity">
    <text evidence="3">Belongs to the TRAFAC class YlqF/YawG GTPase family. RsgA subfamily.</text>
</comment>